<accession>A0A3G4ZZU8</accession>
<dbReference type="SUPFAM" id="SSF48403">
    <property type="entry name" value="Ankyrin repeat"/>
    <property type="match status" value="1"/>
</dbReference>
<dbReference type="PROSITE" id="PS50297">
    <property type="entry name" value="ANK_REP_REGION"/>
    <property type="match status" value="1"/>
</dbReference>
<dbReference type="EMBL" id="MK072133">
    <property type="protein sequence ID" value="AYV79103.1"/>
    <property type="molecule type" value="Genomic_DNA"/>
</dbReference>
<evidence type="ECO:0000313" key="1">
    <source>
        <dbReference type="EMBL" id="AYV79103.1"/>
    </source>
</evidence>
<dbReference type="SMART" id="SM00248">
    <property type="entry name" value="ANK"/>
    <property type="match status" value="2"/>
</dbReference>
<proteinExistence type="predicted"/>
<dbReference type="PROSITE" id="PS50088">
    <property type="entry name" value="ANK_REPEAT"/>
    <property type="match status" value="1"/>
</dbReference>
<gene>
    <name evidence="1" type="ORF">Faunusvirus2_50</name>
</gene>
<organism evidence="1">
    <name type="scientific">Faunusvirus sp</name>
    <dbReference type="NCBI Taxonomy" id="2487766"/>
    <lineage>
        <taxon>Viruses</taxon>
        <taxon>Varidnaviria</taxon>
        <taxon>Bamfordvirae</taxon>
        <taxon>Nucleocytoviricota</taxon>
        <taxon>Megaviricetes</taxon>
        <taxon>Imitervirales</taxon>
        <taxon>Mimiviridae</taxon>
    </lineage>
</organism>
<reference evidence="1" key="1">
    <citation type="submission" date="2018-10" db="EMBL/GenBank/DDBJ databases">
        <title>Hidden diversity of soil giant viruses.</title>
        <authorList>
            <person name="Schulz F."/>
            <person name="Alteio L."/>
            <person name="Goudeau D."/>
            <person name="Ryan E.M."/>
            <person name="Malmstrom R.R."/>
            <person name="Blanchard J."/>
            <person name="Woyke T."/>
        </authorList>
    </citation>
    <scope>NUCLEOTIDE SEQUENCE</scope>
    <source>
        <strain evidence="1">FNV1</strain>
    </source>
</reference>
<dbReference type="Gene3D" id="1.25.40.20">
    <property type="entry name" value="Ankyrin repeat-containing domain"/>
    <property type="match status" value="1"/>
</dbReference>
<dbReference type="Pfam" id="PF12796">
    <property type="entry name" value="Ank_2"/>
    <property type="match status" value="1"/>
</dbReference>
<name>A0A3G4ZZU8_9VIRU</name>
<dbReference type="InterPro" id="IPR002110">
    <property type="entry name" value="Ankyrin_rpt"/>
</dbReference>
<protein>
    <submittedName>
        <fullName evidence="1">Uncharacterized protein</fullName>
    </submittedName>
</protein>
<dbReference type="InterPro" id="IPR036770">
    <property type="entry name" value="Ankyrin_rpt-contain_sf"/>
</dbReference>
<sequence length="164" mass="18860">MTIAQDHAIEFIKRLHCGSETNCIEYIDKYNDFYNIVHDRWHSLMYAIWYKSNYEHNNNVITELIQRGANINFKSPSGKTPLSLACDYGCTDVAIILVKAGADFVDVIDTHIIFYNHQQVIQCIRNVYRERIISVINTGDNAIAISFKTTYVSGIINMISEFII</sequence>